<keyword evidence="2" id="KW-0808">Transferase</keyword>
<dbReference type="InterPro" id="IPR016181">
    <property type="entry name" value="Acyl_CoA_acyltransferase"/>
</dbReference>
<dbReference type="AlphaFoldDB" id="A0A4U0RS75"/>
<comment type="caution">
    <text evidence="2">The sequence shown here is derived from an EMBL/GenBank/DDBJ whole genome shotgun (WGS) entry which is preliminary data.</text>
</comment>
<evidence type="ECO:0000313" key="3">
    <source>
        <dbReference type="Proteomes" id="UP000305778"/>
    </source>
</evidence>
<keyword evidence="3" id="KW-1185">Reference proteome</keyword>
<dbReference type="OrthoDB" id="226313at2"/>
<reference evidence="2 3" key="1">
    <citation type="submission" date="2019-04" db="EMBL/GenBank/DDBJ databases">
        <title>Streptomyces oryziradicis sp. nov., a novel actinomycete isolated from rhizosphere soil of rice (Oryza sativa L.).</title>
        <authorList>
            <person name="Li C."/>
        </authorList>
    </citation>
    <scope>NUCLEOTIDE SEQUENCE [LARGE SCALE GENOMIC DNA]</scope>
    <source>
        <strain evidence="2 3">NEAU-C40</strain>
    </source>
</reference>
<gene>
    <name evidence="2" type="ORF">FCI23_48600</name>
</gene>
<sequence length="120" mass="12781">MQTPNVTSPTPVDIRLVRPQDTELLDAVVELGDRFNKRLGFLPPAAYKQKAGQGTLLAATIGGRLAGYTLFGLPGQRVRLTHLCVDGEFQGPGHRQATGGGDIRLSRGPSGHRAEVPQGL</sequence>
<accession>A0A4U0RS75</accession>
<dbReference type="Proteomes" id="UP000305778">
    <property type="component" value="Unassembled WGS sequence"/>
</dbReference>
<feature type="region of interest" description="Disordered" evidence="1">
    <location>
        <begin position="89"/>
        <end position="120"/>
    </location>
</feature>
<evidence type="ECO:0000313" key="2">
    <source>
        <dbReference type="EMBL" id="TJZ98266.1"/>
    </source>
</evidence>
<name>A0A4U0RS75_9ACTN</name>
<dbReference type="RefSeq" id="WP_136730416.1">
    <property type="nucleotide sequence ID" value="NZ_SUMC01000132.1"/>
</dbReference>
<evidence type="ECO:0000256" key="1">
    <source>
        <dbReference type="SAM" id="MobiDB-lite"/>
    </source>
</evidence>
<protein>
    <submittedName>
        <fullName evidence="2">GNAT family N-acetyltransferase</fullName>
    </submittedName>
</protein>
<organism evidence="2 3">
    <name type="scientific">Actinacidiphila oryziradicis</name>
    <dbReference type="NCBI Taxonomy" id="2571141"/>
    <lineage>
        <taxon>Bacteria</taxon>
        <taxon>Bacillati</taxon>
        <taxon>Actinomycetota</taxon>
        <taxon>Actinomycetes</taxon>
        <taxon>Kitasatosporales</taxon>
        <taxon>Streptomycetaceae</taxon>
        <taxon>Actinacidiphila</taxon>
    </lineage>
</organism>
<proteinExistence type="predicted"/>
<dbReference type="GO" id="GO:0016740">
    <property type="term" value="F:transferase activity"/>
    <property type="evidence" value="ECO:0007669"/>
    <property type="project" value="UniProtKB-KW"/>
</dbReference>
<dbReference type="SUPFAM" id="SSF55729">
    <property type="entry name" value="Acyl-CoA N-acyltransferases (Nat)"/>
    <property type="match status" value="1"/>
</dbReference>
<dbReference type="EMBL" id="SUMC01000132">
    <property type="protein sequence ID" value="TJZ98266.1"/>
    <property type="molecule type" value="Genomic_DNA"/>
</dbReference>
<dbReference type="Gene3D" id="3.40.630.30">
    <property type="match status" value="1"/>
</dbReference>